<evidence type="ECO:0000313" key="2">
    <source>
        <dbReference type="EMBL" id="JAG25440.1"/>
    </source>
</evidence>
<reference evidence="3" key="3">
    <citation type="journal article" date="2016" name="Gigascience">
        <title>De novo construction of an expanded transcriptome assembly for the western tarnished plant bug, Lygus hesperus.</title>
        <authorList>
            <person name="Tassone E.E."/>
            <person name="Geib S.M."/>
            <person name="Hall B."/>
            <person name="Fabrick J.A."/>
            <person name="Brent C.S."/>
            <person name="Hull J.J."/>
        </authorList>
    </citation>
    <scope>NUCLEOTIDE SEQUENCE</scope>
</reference>
<protein>
    <submittedName>
        <fullName evidence="1">Chaperone protein htpG</fullName>
    </submittedName>
</protein>
<reference evidence="1" key="1">
    <citation type="journal article" date="2014" name="PLoS ONE">
        <title>Transcriptome-Based Identification of ABC Transporters in the Western Tarnished Plant Bug Lygus hesperus.</title>
        <authorList>
            <person name="Hull J.J."/>
            <person name="Chaney K."/>
            <person name="Geib S.M."/>
            <person name="Fabrick J.A."/>
            <person name="Brent C.S."/>
            <person name="Walsh D."/>
            <person name="Lavine L.C."/>
        </authorList>
    </citation>
    <scope>NUCLEOTIDE SEQUENCE</scope>
</reference>
<evidence type="ECO:0000313" key="1">
    <source>
        <dbReference type="EMBL" id="JAG25438.1"/>
    </source>
</evidence>
<dbReference type="EMBL" id="GDHC01016432">
    <property type="protein sequence ID" value="JAQ02197.1"/>
    <property type="molecule type" value="Transcribed_RNA"/>
</dbReference>
<dbReference type="EMBL" id="GBHO01018166">
    <property type="protein sequence ID" value="JAG25438.1"/>
    <property type="molecule type" value="Transcribed_RNA"/>
</dbReference>
<proteinExistence type="predicted"/>
<name>A0A0A9Y2U8_LYGHE</name>
<accession>A0A0A9Y2U8</accession>
<evidence type="ECO:0000313" key="3">
    <source>
        <dbReference type="EMBL" id="JAQ02197.1"/>
    </source>
</evidence>
<organism evidence="1">
    <name type="scientific">Lygus hesperus</name>
    <name type="common">Western plant bug</name>
    <dbReference type="NCBI Taxonomy" id="30085"/>
    <lineage>
        <taxon>Eukaryota</taxon>
        <taxon>Metazoa</taxon>
        <taxon>Ecdysozoa</taxon>
        <taxon>Arthropoda</taxon>
        <taxon>Hexapoda</taxon>
        <taxon>Insecta</taxon>
        <taxon>Pterygota</taxon>
        <taxon>Neoptera</taxon>
        <taxon>Paraneoptera</taxon>
        <taxon>Hemiptera</taxon>
        <taxon>Heteroptera</taxon>
        <taxon>Panheteroptera</taxon>
        <taxon>Cimicomorpha</taxon>
        <taxon>Miridae</taxon>
        <taxon>Mirini</taxon>
        <taxon>Lygus</taxon>
    </lineage>
</organism>
<reference evidence="1" key="2">
    <citation type="submission" date="2014-07" db="EMBL/GenBank/DDBJ databases">
        <authorList>
            <person name="Hull J."/>
        </authorList>
    </citation>
    <scope>NUCLEOTIDE SEQUENCE</scope>
</reference>
<dbReference type="AlphaFoldDB" id="A0A0A9Y2U8"/>
<gene>
    <name evidence="1" type="primary">htpG_5</name>
    <name evidence="2" type="synonym">htpG_6</name>
    <name evidence="2" type="ORF">CM83_2223</name>
    <name evidence="1" type="ORF">CM83_2225</name>
    <name evidence="3" type="ORF">g.96145</name>
</gene>
<dbReference type="EMBL" id="GBHO01018164">
    <property type="protein sequence ID" value="JAG25440.1"/>
    <property type="molecule type" value="Transcribed_RNA"/>
</dbReference>
<sequence length="119" mass="13180">MHAHIEQLCHVLDAPNLLKLRNTHSDDVKRTKGVVCDSSLSYMTRVASPQNCLYFNGASNLAVQKGSKFLNLLHDRGDKGDVTTQVNSALQNEMITLNTLIAKAAELHSRSTLARQMFT</sequence>